<feature type="region of interest" description="Disordered" evidence="1">
    <location>
        <begin position="222"/>
        <end position="244"/>
    </location>
</feature>
<gene>
    <name evidence="2" type="ORF">LACBIDRAFT_334721</name>
</gene>
<sequence>MKASNRSRESNNRFLAYFNILLIIQSHASTLPHKIPVNDLRSKDCAFEFSGQRYDFCPLLRGGARRSVDAGVVRREAWGWRIAYELVFAGGVDGEPTDSEPSCPEGTWVCMTAVIDWSSDEVENKDPSWILTAIGRKRVVTTDVEVVASLATGKGDNSSAERPSKSNNANCLALERGCGRHLEGDDDLRFVEDRGGVHSFLWITQHVCSVEQKSSAKAALQLSPAEDGIDDTSPPAKEEKKGEEMLKPNPRLNKIRGWTFAVFLLVVLIVPRESFVIICASVLTVSPWALNMVDERLHAPVISRVVVVLEPLQKLLGAFSPTSLYHFGLRFRREGSRLDQWEQEEMSLEEDIMVNGASTYDRYGIPENRWNADDFGEDIPLTTSPKWRPARNEVPLVIPIVTGERTAALDKLLPVQRAHVARLSRELNPVVYEFPLDPAAICNCLDKASPLPPDTNEEERQRLAVSRMIGVLSYLEAQCMEIWPGYRNIHFSSAYLNKKRRFVLHFGKCLRRDGSLIRNGDQLEQLKKILAKDGFTEEPGWFVFIR</sequence>
<dbReference type="EMBL" id="DS547158">
    <property type="protein sequence ID" value="EDQ99822.1"/>
    <property type="molecule type" value="Genomic_DNA"/>
</dbReference>
<dbReference type="HOGENOM" id="CLU_498801_0_0_1"/>
<proteinExistence type="predicted"/>
<accession>B0E023</accession>
<dbReference type="Proteomes" id="UP000001194">
    <property type="component" value="Unassembled WGS sequence"/>
</dbReference>
<dbReference type="KEGG" id="lbc:LACBIDRAFT_334721"/>
<evidence type="ECO:0000313" key="3">
    <source>
        <dbReference type="Proteomes" id="UP000001194"/>
    </source>
</evidence>
<dbReference type="OrthoDB" id="29460at2759"/>
<evidence type="ECO:0000313" key="2">
    <source>
        <dbReference type="EMBL" id="EDQ99822.1"/>
    </source>
</evidence>
<reference evidence="2 3" key="1">
    <citation type="journal article" date="2008" name="Nature">
        <title>The genome of Laccaria bicolor provides insights into mycorrhizal symbiosis.</title>
        <authorList>
            <person name="Martin F."/>
            <person name="Aerts A."/>
            <person name="Ahren D."/>
            <person name="Brun A."/>
            <person name="Danchin E.G.J."/>
            <person name="Duchaussoy F."/>
            <person name="Gibon J."/>
            <person name="Kohler A."/>
            <person name="Lindquist E."/>
            <person name="Pereda V."/>
            <person name="Salamov A."/>
            <person name="Shapiro H.J."/>
            <person name="Wuyts J."/>
            <person name="Blaudez D."/>
            <person name="Buee M."/>
            <person name="Brokstein P."/>
            <person name="Canbaeck B."/>
            <person name="Cohen D."/>
            <person name="Courty P.E."/>
            <person name="Coutinho P.M."/>
            <person name="Delaruelle C."/>
            <person name="Detter J.C."/>
            <person name="Deveau A."/>
            <person name="DiFazio S."/>
            <person name="Duplessis S."/>
            <person name="Fraissinet-Tachet L."/>
            <person name="Lucic E."/>
            <person name="Frey-Klett P."/>
            <person name="Fourrey C."/>
            <person name="Feussner I."/>
            <person name="Gay G."/>
            <person name="Grimwood J."/>
            <person name="Hoegger P.J."/>
            <person name="Jain P."/>
            <person name="Kilaru S."/>
            <person name="Labbe J."/>
            <person name="Lin Y.C."/>
            <person name="Legue V."/>
            <person name="Le Tacon F."/>
            <person name="Marmeisse R."/>
            <person name="Melayah D."/>
            <person name="Montanini B."/>
            <person name="Muratet M."/>
            <person name="Nehls U."/>
            <person name="Niculita-Hirzel H."/>
            <person name="Oudot-Le Secq M.P."/>
            <person name="Peter M."/>
            <person name="Quesneville H."/>
            <person name="Rajashekar B."/>
            <person name="Reich M."/>
            <person name="Rouhier N."/>
            <person name="Schmutz J."/>
            <person name="Yin T."/>
            <person name="Chalot M."/>
            <person name="Henrissat B."/>
            <person name="Kuees U."/>
            <person name="Lucas S."/>
            <person name="Van de Peer Y."/>
            <person name="Podila G.K."/>
            <person name="Polle A."/>
            <person name="Pukkila P.J."/>
            <person name="Richardson P.M."/>
            <person name="Rouze P."/>
            <person name="Sanders I.R."/>
            <person name="Stajich J.E."/>
            <person name="Tunlid A."/>
            <person name="Tuskan G."/>
            <person name="Grigoriev I.V."/>
        </authorList>
    </citation>
    <scope>NUCLEOTIDE SEQUENCE [LARGE SCALE GENOMIC DNA]</scope>
    <source>
        <strain evidence="3">S238N-H82 / ATCC MYA-4686</strain>
    </source>
</reference>
<protein>
    <submittedName>
        <fullName evidence="2">Predicted protein</fullName>
    </submittedName>
</protein>
<dbReference type="AlphaFoldDB" id="B0E023"/>
<keyword evidence="3" id="KW-1185">Reference proteome</keyword>
<evidence type="ECO:0000256" key="1">
    <source>
        <dbReference type="SAM" id="MobiDB-lite"/>
    </source>
</evidence>
<dbReference type="RefSeq" id="XP_001889514.1">
    <property type="nucleotide sequence ID" value="XM_001889479.1"/>
</dbReference>
<organism evidence="3">
    <name type="scientific">Laccaria bicolor (strain S238N-H82 / ATCC MYA-4686)</name>
    <name type="common">Bicoloured deceiver</name>
    <name type="synonym">Laccaria laccata var. bicolor</name>
    <dbReference type="NCBI Taxonomy" id="486041"/>
    <lineage>
        <taxon>Eukaryota</taxon>
        <taxon>Fungi</taxon>
        <taxon>Dikarya</taxon>
        <taxon>Basidiomycota</taxon>
        <taxon>Agaricomycotina</taxon>
        <taxon>Agaricomycetes</taxon>
        <taxon>Agaricomycetidae</taxon>
        <taxon>Agaricales</taxon>
        <taxon>Agaricineae</taxon>
        <taxon>Hydnangiaceae</taxon>
        <taxon>Laccaria</taxon>
    </lineage>
</organism>
<dbReference type="GeneID" id="6085143"/>
<name>B0E023_LACBS</name>
<dbReference type="InParanoid" id="B0E023"/>